<organism evidence="1 2">
    <name type="scientific">Bauhinia variegata</name>
    <name type="common">Purple orchid tree</name>
    <name type="synonym">Phanera variegata</name>
    <dbReference type="NCBI Taxonomy" id="167791"/>
    <lineage>
        <taxon>Eukaryota</taxon>
        <taxon>Viridiplantae</taxon>
        <taxon>Streptophyta</taxon>
        <taxon>Embryophyta</taxon>
        <taxon>Tracheophyta</taxon>
        <taxon>Spermatophyta</taxon>
        <taxon>Magnoliopsida</taxon>
        <taxon>eudicotyledons</taxon>
        <taxon>Gunneridae</taxon>
        <taxon>Pentapetalae</taxon>
        <taxon>rosids</taxon>
        <taxon>fabids</taxon>
        <taxon>Fabales</taxon>
        <taxon>Fabaceae</taxon>
        <taxon>Cercidoideae</taxon>
        <taxon>Cercideae</taxon>
        <taxon>Bauhiniinae</taxon>
        <taxon>Bauhinia</taxon>
    </lineage>
</organism>
<dbReference type="EMBL" id="CM039437">
    <property type="protein sequence ID" value="KAI4305409.1"/>
    <property type="molecule type" value="Genomic_DNA"/>
</dbReference>
<protein>
    <submittedName>
        <fullName evidence="1">Uncharacterized protein</fullName>
    </submittedName>
</protein>
<keyword evidence="2" id="KW-1185">Reference proteome</keyword>
<accession>A0ACB9L778</accession>
<name>A0ACB9L778_BAUVA</name>
<dbReference type="Proteomes" id="UP000828941">
    <property type="component" value="Chromosome 12"/>
</dbReference>
<evidence type="ECO:0000313" key="2">
    <source>
        <dbReference type="Proteomes" id="UP000828941"/>
    </source>
</evidence>
<proteinExistence type="predicted"/>
<evidence type="ECO:0000313" key="1">
    <source>
        <dbReference type="EMBL" id="KAI4305409.1"/>
    </source>
</evidence>
<comment type="caution">
    <text evidence="1">The sequence shown here is derived from an EMBL/GenBank/DDBJ whole genome shotgun (WGS) entry which is preliminary data.</text>
</comment>
<reference evidence="1 2" key="1">
    <citation type="journal article" date="2022" name="DNA Res.">
        <title>Chromosomal-level genome assembly of the orchid tree Bauhinia variegata (Leguminosae; Cercidoideae) supports the allotetraploid origin hypothesis of Bauhinia.</title>
        <authorList>
            <person name="Zhong Y."/>
            <person name="Chen Y."/>
            <person name="Zheng D."/>
            <person name="Pang J."/>
            <person name="Liu Y."/>
            <person name="Luo S."/>
            <person name="Meng S."/>
            <person name="Qian L."/>
            <person name="Wei D."/>
            <person name="Dai S."/>
            <person name="Zhou R."/>
        </authorList>
    </citation>
    <scope>NUCLEOTIDE SEQUENCE [LARGE SCALE GENOMIC DNA]</scope>
    <source>
        <strain evidence="1">BV-YZ2020</strain>
    </source>
</reference>
<sequence>MAGRKHLPPVREVILTRGGATLTSTNHTIDEPRLPHRLHHFPPSSSAAVRDLPVDILERRLADQHREIQTLLEDNQRLAATHVALKQDLTVAQKEVRQLTAVAADIKAEREAEVRVIYEKSLKMDAEVRAVKAMSSELVQVQEDINELGAARKELALQLQAIESELARFRAESQQIPVIKAEIDTIRHEIQRGRNAIELEKQTYASNLEHSRTMDKNMIIMVREVEKLRAELANEDSRARAATAAAAKPGSGYLASHDNPEMRYGGITYPDSYSMHQVYAGVGAYSQYPSGAMVHHPYDFQNTNVQR</sequence>
<gene>
    <name evidence="1" type="ORF">L6164_028777</name>
</gene>